<keyword evidence="4" id="KW-0508">mRNA splicing</keyword>
<dbReference type="InterPro" id="IPR017364">
    <property type="entry name" value="GEMIN2"/>
</dbReference>
<sequence length="260" mass="29701">MMAAALPVEGEEAVNVQLIRRRMQQGLPPQDVQEYLWRVRLEAEGIPDVVVALDVDPRQFDAQQTSNMPKLQTFGLKETDPERVPDEKWKRELLADFAELRQLISRWEAIGPPKAEALRDGDVPIEILHTKVPRMSDEEGWISFFFGKSGMETSATPPHLRLLLQFDQVLTRRLLDHHAAWIGDEDVGQVSRARAVWIYALLARLDKPVHASVAATIRQILRRCWTMRCELESPSEIQLKSLNILIVIAGDFFGQLHDLE</sequence>
<evidence type="ECO:0000256" key="2">
    <source>
        <dbReference type="ARBA" id="ARBA00022490"/>
    </source>
</evidence>
<dbReference type="Pfam" id="PF04938">
    <property type="entry name" value="SIP1"/>
    <property type="match status" value="1"/>
</dbReference>
<evidence type="ECO:0000256" key="5">
    <source>
        <dbReference type="ARBA" id="ARBA00025758"/>
    </source>
</evidence>
<dbReference type="OrthoDB" id="428895at2759"/>
<evidence type="ECO:0000256" key="1">
    <source>
        <dbReference type="ARBA" id="ARBA00004496"/>
    </source>
</evidence>
<dbReference type="GO" id="GO:0032797">
    <property type="term" value="C:SMN complex"/>
    <property type="evidence" value="ECO:0007669"/>
    <property type="project" value="TreeGrafter"/>
</dbReference>
<protein>
    <recommendedName>
        <fullName evidence="6">Gem-associated protein 2</fullName>
    </recommendedName>
</protein>
<evidence type="ECO:0000256" key="6">
    <source>
        <dbReference type="ARBA" id="ARBA00047179"/>
    </source>
</evidence>
<keyword evidence="3" id="KW-0507">mRNA processing</keyword>
<dbReference type="Proteomes" id="UP000694044">
    <property type="component" value="Unassembled WGS sequence"/>
</dbReference>
<organism evidence="7 8">
    <name type="scientific">Phytophthora pseudosyringae</name>
    <dbReference type="NCBI Taxonomy" id="221518"/>
    <lineage>
        <taxon>Eukaryota</taxon>
        <taxon>Sar</taxon>
        <taxon>Stramenopiles</taxon>
        <taxon>Oomycota</taxon>
        <taxon>Peronosporomycetes</taxon>
        <taxon>Peronosporales</taxon>
        <taxon>Peronosporaceae</taxon>
        <taxon>Phytophthora</taxon>
    </lineage>
</organism>
<dbReference type="PANTHER" id="PTHR12794:SF0">
    <property type="entry name" value="GEM-ASSOCIATED PROTEIN 2"/>
    <property type="match status" value="1"/>
</dbReference>
<gene>
    <name evidence="7" type="primary">GEMIN2</name>
    <name evidence="7" type="ORF">PHYPSEUDO_001345</name>
</gene>
<dbReference type="PANTHER" id="PTHR12794">
    <property type="entry name" value="GEMIN2"/>
    <property type="match status" value="1"/>
</dbReference>
<dbReference type="EMBL" id="JAGDFM010000012">
    <property type="protein sequence ID" value="KAG7392241.1"/>
    <property type="molecule type" value="Genomic_DNA"/>
</dbReference>
<dbReference type="GO" id="GO:0000387">
    <property type="term" value="P:spliceosomal snRNP assembly"/>
    <property type="evidence" value="ECO:0007669"/>
    <property type="project" value="InterPro"/>
</dbReference>
<accession>A0A8T1WGD2</accession>
<name>A0A8T1WGD2_9STRA</name>
<dbReference type="AlphaFoldDB" id="A0A8T1WGD2"/>
<evidence type="ECO:0000256" key="3">
    <source>
        <dbReference type="ARBA" id="ARBA00022664"/>
    </source>
</evidence>
<reference evidence="7" key="1">
    <citation type="submission" date="2021-02" db="EMBL/GenBank/DDBJ databases">
        <authorList>
            <person name="Palmer J.M."/>
        </authorList>
    </citation>
    <scope>NUCLEOTIDE SEQUENCE</scope>
    <source>
        <strain evidence="7">SCRP734</strain>
    </source>
</reference>
<keyword evidence="8" id="KW-1185">Reference proteome</keyword>
<comment type="subcellular location">
    <subcellularLocation>
        <location evidence="1">Cytoplasm</location>
    </subcellularLocation>
</comment>
<proteinExistence type="inferred from homology"/>
<evidence type="ECO:0000313" key="7">
    <source>
        <dbReference type="EMBL" id="KAG7392241.1"/>
    </source>
</evidence>
<dbReference type="PIRSF" id="PIRSF038038">
    <property type="entry name" value="SMN_Gemin2"/>
    <property type="match status" value="1"/>
</dbReference>
<evidence type="ECO:0000313" key="8">
    <source>
        <dbReference type="Proteomes" id="UP000694044"/>
    </source>
</evidence>
<evidence type="ECO:0000256" key="4">
    <source>
        <dbReference type="ARBA" id="ARBA00023187"/>
    </source>
</evidence>
<dbReference type="InterPro" id="IPR035426">
    <property type="entry name" value="Gemin2/Brr1"/>
</dbReference>
<dbReference type="GO" id="GO:0005634">
    <property type="term" value="C:nucleus"/>
    <property type="evidence" value="ECO:0007669"/>
    <property type="project" value="TreeGrafter"/>
</dbReference>
<comment type="similarity">
    <text evidence="5">Belongs to the gemin-2 family.</text>
</comment>
<keyword evidence="2" id="KW-0963">Cytoplasm</keyword>
<comment type="caution">
    <text evidence="7">The sequence shown here is derived from an EMBL/GenBank/DDBJ whole genome shotgun (WGS) entry which is preliminary data.</text>
</comment>